<dbReference type="HOGENOM" id="CLU_719942_0_0_1"/>
<feature type="compositionally biased region" description="Basic and acidic residues" evidence="2">
    <location>
        <begin position="260"/>
        <end position="273"/>
    </location>
</feature>
<reference evidence="3 4" key="2">
    <citation type="journal article" date="2013" name="PLoS Genet.">
        <title>Comparative genome structure, secondary metabolite, and effector coding capacity across Cochliobolus pathogens.</title>
        <authorList>
            <person name="Condon B.J."/>
            <person name="Leng Y."/>
            <person name="Wu D."/>
            <person name="Bushley K.E."/>
            <person name="Ohm R.A."/>
            <person name="Otillar R."/>
            <person name="Martin J."/>
            <person name="Schackwitz W."/>
            <person name="Grimwood J."/>
            <person name="MohdZainudin N."/>
            <person name="Xue C."/>
            <person name="Wang R."/>
            <person name="Manning V.A."/>
            <person name="Dhillon B."/>
            <person name="Tu Z.J."/>
            <person name="Steffenson B.J."/>
            <person name="Salamov A."/>
            <person name="Sun H."/>
            <person name="Lowry S."/>
            <person name="LaButti K."/>
            <person name="Han J."/>
            <person name="Copeland A."/>
            <person name="Lindquist E."/>
            <person name="Barry K."/>
            <person name="Schmutz J."/>
            <person name="Baker S.E."/>
            <person name="Ciuffetti L.M."/>
            <person name="Grigoriev I.V."/>
            <person name="Zhong S."/>
            <person name="Turgeon B.G."/>
        </authorList>
    </citation>
    <scope>NUCLEOTIDE SEQUENCE [LARGE SCALE GENOMIC DNA]</scope>
    <source>
        <strain evidence="4">28A</strain>
    </source>
</reference>
<keyword evidence="1" id="KW-0175">Coiled coil</keyword>
<evidence type="ECO:0000313" key="3">
    <source>
        <dbReference type="EMBL" id="EOA80960.1"/>
    </source>
</evidence>
<dbReference type="EMBL" id="KB908877">
    <property type="protein sequence ID" value="EOA80960.1"/>
    <property type="molecule type" value="Genomic_DNA"/>
</dbReference>
<dbReference type="Proteomes" id="UP000016935">
    <property type="component" value="Unassembled WGS sequence"/>
</dbReference>
<sequence>MDDIIFVGATPKQQTPKRKVDSPGKPALARAAPAQACVLTPSVVERHNELAEVVQHCSPSKNPPSEEEEEAFMLATRHALEQALGKQTLEQHGALLKQEKKCTEDYIAQLEEAVNQKTGIDSPMQNALVQGELAMWKARASGQDEATKTEMRLLRKWNDQLQQEKDGLEASVEEMKKENRALKAEVEMLKSAKRQMNGSEVKILRTRNVQLEEEKIQLESSMQLLKDECSSLKTRLSSSITTTTTTTTKHNNNSSSSSTEAKKTNQVDDHDADATNTPSSSSSTDIKQAKKRARDLKRRNMALHKENAALADKLGMLEMQLQDQTAICAQQLREEAAEKEDALADKEVQIAELQKRVEVLEMEVEMVQRSRHGGSVELGTQEAS</sequence>
<feature type="compositionally biased region" description="Polar residues" evidence="2">
    <location>
        <begin position="274"/>
        <end position="286"/>
    </location>
</feature>
<evidence type="ECO:0000256" key="1">
    <source>
        <dbReference type="SAM" id="Coils"/>
    </source>
</evidence>
<dbReference type="GeneID" id="19404062"/>
<dbReference type="RefSeq" id="XP_008031256.1">
    <property type="nucleotide sequence ID" value="XM_008033065.1"/>
</dbReference>
<evidence type="ECO:0000256" key="2">
    <source>
        <dbReference type="SAM" id="MobiDB-lite"/>
    </source>
</evidence>
<feature type="compositionally biased region" description="Low complexity" evidence="2">
    <location>
        <begin position="235"/>
        <end position="259"/>
    </location>
</feature>
<reference evidence="3 4" key="1">
    <citation type="journal article" date="2012" name="PLoS Pathog.">
        <title>Diverse lifestyles and strategies of plant pathogenesis encoded in the genomes of eighteen Dothideomycetes fungi.</title>
        <authorList>
            <person name="Ohm R.A."/>
            <person name="Feau N."/>
            <person name="Henrissat B."/>
            <person name="Schoch C.L."/>
            <person name="Horwitz B.A."/>
            <person name="Barry K.W."/>
            <person name="Condon B.J."/>
            <person name="Copeland A.C."/>
            <person name="Dhillon B."/>
            <person name="Glaser F."/>
            <person name="Hesse C.N."/>
            <person name="Kosti I."/>
            <person name="LaButti K."/>
            <person name="Lindquist E.A."/>
            <person name="Lucas S."/>
            <person name="Salamov A.A."/>
            <person name="Bradshaw R.E."/>
            <person name="Ciuffetti L."/>
            <person name="Hamelin R.C."/>
            <person name="Kema G.H.J."/>
            <person name="Lawrence C."/>
            <person name="Scott J.A."/>
            <person name="Spatafora J.W."/>
            <person name="Turgeon B.G."/>
            <person name="de Wit P.J.G.M."/>
            <person name="Zhong S."/>
            <person name="Goodwin S.B."/>
            <person name="Grigoriev I.V."/>
        </authorList>
    </citation>
    <scope>NUCLEOTIDE SEQUENCE [LARGE SCALE GENOMIC DNA]</scope>
    <source>
        <strain evidence="4">28A</strain>
    </source>
</reference>
<name>R0I5P8_EXST2</name>
<evidence type="ECO:0000313" key="4">
    <source>
        <dbReference type="Proteomes" id="UP000016935"/>
    </source>
</evidence>
<protein>
    <submittedName>
        <fullName evidence="3">Uncharacterized protein</fullName>
    </submittedName>
</protein>
<feature type="region of interest" description="Disordered" evidence="2">
    <location>
        <begin position="1"/>
        <end position="26"/>
    </location>
</feature>
<dbReference type="AlphaFoldDB" id="R0I5P8"/>
<feature type="region of interest" description="Disordered" evidence="2">
    <location>
        <begin position="235"/>
        <end position="294"/>
    </location>
</feature>
<keyword evidence="4" id="KW-1185">Reference proteome</keyword>
<accession>R0I5P8</accession>
<dbReference type="OrthoDB" id="3694871at2759"/>
<proteinExistence type="predicted"/>
<feature type="coiled-coil region" evidence="1">
    <location>
        <begin position="154"/>
        <end position="235"/>
    </location>
</feature>
<gene>
    <name evidence="3" type="ORF">SETTUDRAFT_35851</name>
</gene>
<organism evidence="3 4">
    <name type="scientific">Exserohilum turcicum (strain 28A)</name>
    <name type="common">Northern leaf blight fungus</name>
    <name type="synonym">Setosphaeria turcica</name>
    <dbReference type="NCBI Taxonomy" id="671987"/>
    <lineage>
        <taxon>Eukaryota</taxon>
        <taxon>Fungi</taxon>
        <taxon>Dikarya</taxon>
        <taxon>Ascomycota</taxon>
        <taxon>Pezizomycotina</taxon>
        <taxon>Dothideomycetes</taxon>
        <taxon>Pleosporomycetidae</taxon>
        <taxon>Pleosporales</taxon>
        <taxon>Pleosporineae</taxon>
        <taxon>Pleosporaceae</taxon>
        <taxon>Exserohilum</taxon>
    </lineage>
</organism>